<gene>
    <name evidence="1" type="ORF">HJG60_009180</name>
</gene>
<dbReference type="Proteomes" id="UP000664940">
    <property type="component" value="Unassembled WGS sequence"/>
</dbReference>
<name>A0A833YQ12_9CHIR</name>
<accession>A0A833YQ12</accession>
<dbReference type="AlphaFoldDB" id="A0A833YQ12"/>
<dbReference type="EMBL" id="JABVXQ010000014">
    <property type="protein sequence ID" value="KAF6078332.1"/>
    <property type="molecule type" value="Genomic_DNA"/>
</dbReference>
<comment type="caution">
    <text evidence="1">The sequence shown here is derived from an EMBL/GenBank/DDBJ whole genome shotgun (WGS) entry which is preliminary data.</text>
</comment>
<protein>
    <submittedName>
        <fullName evidence="1">Uncharacterized protein</fullName>
    </submittedName>
</protein>
<reference evidence="1 2" key="1">
    <citation type="journal article" date="2020" name="Nature">
        <title>Six reference-quality genomes reveal evolution of bat adaptations.</title>
        <authorList>
            <person name="Jebb D."/>
            <person name="Huang Z."/>
            <person name="Pippel M."/>
            <person name="Hughes G.M."/>
            <person name="Lavrichenko K."/>
            <person name="Devanna P."/>
            <person name="Winkler S."/>
            <person name="Jermiin L.S."/>
            <person name="Skirmuntt E.C."/>
            <person name="Katzourakis A."/>
            <person name="Burkitt-Gray L."/>
            <person name="Ray D.A."/>
            <person name="Sullivan K.A.M."/>
            <person name="Roscito J.G."/>
            <person name="Kirilenko B.M."/>
            <person name="Davalos L.M."/>
            <person name="Corthals A.P."/>
            <person name="Power M.L."/>
            <person name="Jones G."/>
            <person name="Ransome R.D."/>
            <person name="Dechmann D.K.N."/>
            <person name="Locatelli A.G."/>
            <person name="Puechmaille S.J."/>
            <person name="Fedrigo O."/>
            <person name="Jarvis E.D."/>
            <person name="Hiller M."/>
            <person name="Vernes S.C."/>
            <person name="Myers E.W."/>
            <person name="Teeling E.C."/>
        </authorList>
    </citation>
    <scope>NUCLEOTIDE SEQUENCE [LARGE SCALE GENOMIC DNA]</scope>
    <source>
        <strain evidence="1">Bat1K_MPI-CBG_1</strain>
    </source>
</reference>
<evidence type="ECO:0000313" key="2">
    <source>
        <dbReference type="Proteomes" id="UP000664940"/>
    </source>
</evidence>
<organism evidence="1 2">
    <name type="scientific">Phyllostomus discolor</name>
    <name type="common">pale spear-nosed bat</name>
    <dbReference type="NCBI Taxonomy" id="89673"/>
    <lineage>
        <taxon>Eukaryota</taxon>
        <taxon>Metazoa</taxon>
        <taxon>Chordata</taxon>
        <taxon>Craniata</taxon>
        <taxon>Vertebrata</taxon>
        <taxon>Euteleostomi</taxon>
        <taxon>Mammalia</taxon>
        <taxon>Eutheria</taxon>
        <taxon>Laurasiatheria</taxon>
        <taxon>Chiroptera</taxon>
        <taxon>Yangochiroptera</taxon>
        <taxon>Phyllostomidae</taxon>
        <taxon>Phyllostominae</taxon>
        <taxon>Phyllostomus</taxon>
    </lineage>
</organism>
<proteinExistence type="predicted"/>
<evidence type="ECO:0000313" key="1">
    <source>
        <dbReference type="EMBL" id="KAF6078332.1"/>
    </source>
</evidence>
<sequence>MGCWAAPTQVQVFTWTHGDSASLQVCLTPALLGPALLFRGTPPRPAPPHPLQRQLCPVASRLNFTRTWCEGTLIGHDPSQVSKICESRRTLWEPELLTPQLVEDVSPVNPPWMRGEPCCCPAPFTIWWWGPSPGHKSPPAG</sequence>